<evidence type="ECO:0000256" key="5">
    <source>
        <dbReference type="SAM" id="MobiDB-lite"/>
    </source>
</evidence>
<evidence type="ECO:0000259" key="6">
    <source>
        <dbReference type="PROSITE" id="PS50016"/>
    </source>
</evidence>
<reference evidence="7" key="1">
    <citation type="submission" date="2021-03" db="EMBL/GenBank/DDBJ databases">
        <authorList>
            <person name="Bekaert M."/>
        </authorList>
    </citation>
    <scope>NUCLEOTIDE SEQUENCE</scope>
</reference>
<dbReference type="InterPro" id="IPR019787">
    <property type="entry name" value="Znf_PHD-finger"/>
</dbReference>
<feature type="region of interest" description="Disordered" evidence="5">
    <location>
        <begin position="49"/>
        <end position="130"/>
    </location>
</feature>
<dbReference type="Gene3D" id="3.30.40.10">
    <property type="entry name" value="Zinc/RING finger domain, C3HC4 (zinc finger)"/>
    <property type="match status" value="1"/>
</dbReference>
<dbReference type="Proteomes" id="UP000683360">
    <property type="component" value="Unassembled WGS sequence"/>
</dbReference>
<dbReference type="AlphaFoldDB" id="A0A8S3U4N2"/>
<dbReference type="PROSITE" id="PS50016">
    <property type="entry name" value="ZF_PHD_2"/>
    <property type="match status" value="1"/>
</dbReference>
<evidence type="ECO:0000256" key="4">
    <source>
        <dbReference type="PROSITE-ProRule" id="PRU00146"/>
    </source>
</evidence>
<keyword evidence="2 4" id="KW-0863">Zinc-finger</keyword>
<organism evidence="7 8">
    <name type="scientific">Mytilus edulis</name>
    <name type="common">Blue mussel</name>
    <dbReference type="NCBI Taxonomy" id="6550"/>
    <lineage>
        <taxon>Eukaryota</taxon>
        <taxon>Metazoa</taxon>
        <taxon>Spiralia</taxon>
        <taxon>Lophotrochozoa</taxon>
        <taxon>Mollusca</taxon>
        <taxon>Bivalvia</taxon>
        <taxon>Autobranchia</taxon>
        <taxon>Pteriomorphia</taxon>
        <taxon>Mytilida</taxon>
        <taxon>Mytiloidea</taxon>
        <taxon>Mytilidae</taxon>
        <taxon>Mytilinae</taxon>
        <taxon>Mytilus</taxon>
    </lineage>
</organism>
<name>A0A8S3U4N2_MYTED</name>
<proteinExistence type="predicted"/>
<dbReference type="SUPFAM" id="SSF57903">
    <property type="entry name" value="FYVE/PHD zinc finger"/>
    <property type="match status" value="1"/>
</dbReference>
<dbReference type="CDD" id="cd15517">
    <property type="entry name" value="PHD_TCF19_like"/>
    <property type="match status" value="1"/>
</dbReference>
<keyword evidence="8" id="KW-1185">Reference proteome</keyword>
<sequence>MTTLSPKKDLLLICKDIKIKISSQKRKEEITNVLAKKILDSDTCIETLNIPDSYEPQPGPSGISQSVPVSEQSVHDDMIGPSGSLHVSSEPETSLSGTAPSTLTKTKRTRNYGKKKSKGKGKGKGKKTKKVEETIEDENCAICNKTYIDGEDWINCDVCTLWFSSQCVNLEDEAEWACLTEEDGSFTCPLCL</sequence>
<accession>A0A8S3U4N2</accession>
<dbReference type="InterPro" id="IPR013083">
    <property type="entry name" value="Znf_RING/FYVE/PHD"/>
</dbReference>
<evidence type="ECO:0000256" key="2">
    <source>
        <dbReference type="ARBA" id="ARBA00022771"/>
    </source>
</evidence>
<dbReference type="GO" id="GO:0008270">
    <property type="term" value="F:zinc ion binding"/>
    <property type="evidence" value="ECO:0007669"/>
    <property type="project" value="UniProtKB-KW"/>
</dbReference>
<feature type="compositionally biased region" description="Polar residues" evidence="5">
    <location>
        <begin position="85"/>
        <end position="104"/>
    </location>
</feature>
<feature type="compositionally biased region" description="Polar residues" evidence="5">
    <location>
        <begin position="62"/>
        <end position="72"/>
    </location>
</feature>
<evidence type="ECO:0000313" key="7">
    <source>
        <dbReference type="EMBL" id="CAG2238419.1"/>
    </source>
</evidence>
<evidence type="ECO:0000256" key="1">
    <source>
        <dbReference type="ARBA" id="ARBA00022723"/>
    </source>
</evidence>
<comment type="caution">
    <text evidence="7">The sequence shown here is derived from an EMBL/GenBank/DDBJ whole genome shotgun (WGS) entry which is preliminary data.</text>
</comment>
<keyword evidence="3" id="KW-0862">Zinc</keyword>
<dbReference type="InterPro" id="IPR011011">
    <property type="entry name" value="Znf_FYVE_PHD"/>
</dbReference>
<dbReference type="EMBL" id="CAJPWZ010002431">
    <property type="protein sequence ID" value="CAG2238419.1"/>
    <property type="molecule type" value="Genomic_DNA"/>
</dbReference>
<protein>
    <recommendedName>
        <fullName evidence="6">PHD-type domain-containing protein</fullName>
    </recommendedName>
</protein>
<feature type="domain" description="PHD-type" evidence="6">
    <location>
        <begin position="137"/>
        <end position="192"/>
    </location>
</feature>
<evidence type="ECO:0000313" key="8">
    <source>
        <dbReference type="Proteomes" id="UP000683360"/>
    </source>
</evidence>
<keyword evidence="1" id="KW-0479">Metal-binding</keyword>
<evidence type="ECO:0000256" key="3">
    <source>
        <dbReference type="ARBA" id="ARBA00022833"/>
    </source>
</evidence>
<gene>
    <name evidence="7" type="ORF">MEDL_50827</name>
</gene>
<feature type="compositionally biased region" description="Basic residues" evidence="5">
    <location>
        <begin position="105"/>
        <end position="129"/>
    </location>
</feature>